<feature type="non-terminal residue" evidence="1">
    <location>
        <position position="1"/>
    </location>
</feature>
<dbReference type="OrthoDB" id="3256058at2759"/>
<organism evidence="1 2">
    <name type="scientific">Sphaerobolus stellatus (strain SS14)</name>
    <dbReference type="NCBI Taxonomy" id="990650"/>
    <lineage>
        <taxon>Eukaryota</taxon>
        <taxon>Fungi</taxon>
        <taxon>Dikarya</taxon>
        <taxon>Basidiomycota</taxon>
        <taxon>Agaricomycotina</taxon>
        <taxon>Agaricomycetes</taxon>
        <taxon>Phallomycetidae</taxon>
        <taxon>Geastrales</taxon>
        <taxon>Sphaerobolaceae</taxon>
        <taxon>Sphaerobolus</taxon>
    </lineage>
</organism>
<proteinExistence type="predicted"/>
<gene>
    <name evidence="1" type="ORF">M422DRAFT_94263</name>
</gene>
<dbReference type="Proteomes" id="UP000054279">
    <property type="component" value="Unassembled WGS sequence"/>
</dbReference>
<name>A0A0C9UD54_SPHS4</name>
<dbReference type="AlphaFoldDB" id="A0A0C9UD54"/>
<evidence type="ECO:0000313" key="2">
    <source>
        <dbReference type="Proteomes" id="UP000054279"/>
    </source>
</evidence>
<reference evidence="1 2" key="1">
    <citation type="submission" date="2014-06" db="EMBL/GenBank/DDBJ databases">
        <title>Evolutionary Origins and Diversification of the Mycorrhizal Mutualists.</title>
        <authorList>
            <consortium name="DOE Joint Genome Institute"/>
            <consortium name="Mycorrhizal Genomics Consortium"/>
            <person name="Kohler A."/>
            <person name="Kuo A."/>
            <person name="Nagy L.G."/>
            <person name="Floudas D."/>
            <person name="Copeland A."/>
            <person name="Barry K.W."/>
            <person name="Cichocki N."/>
            <person name="Veneault-Fourrey C."/>
            <person name="LaButti K."/>
            <person name="Lindquist E.A."/>
            <person name="Lipzen A."/>
            <person name="Lundell T."/>
            <person name="Morin E."/>
            <person name="Murat C."/>
            <person name="Riley R."/>
            <person name="Ohm R."/>
            <person name="Sun H."/>
            <person name="Tunlid A."/>
            <person name="Henrissat B."/>
            <person name="Grigoriev I.V."/>
            <person name="Hibbett D.S."/>
            <person name="Martin F."/>
        </authorList>
    </citation>
    <scope>NUCLEOTIDE SEQUENCE [LARGE SCALE GENOMIC DNA]</scope>
    <source>
        <strain evidence="1 2">SS14</strain>
    </source>
</reference>
<evidence type="ECO:0000313" key="1">
    <source>
        <dbReference type="EMBL" id="KIJ23010.1"/>
    </source>
</evidence>
<accession>A0A0C9UD54</accession>
<dbReference type="EMBL" id="KN837841">
    <property type="protein sequence ID" value="KIJ23010.1"/>
    <property type="molecule type" value="Genomic_DNA"/>
</dbReference>
<keyword evidence="2" id="KW-1185">Reference proteome</keyword>
<dbReference type="HOGENOM" id="CLU_2216289_0_0_1"/>
<protein>
    <submittedName>
        <fullName evidence="1">Uncharacterized protein</fullName>
    </submittedName>
</protein>
<sequence>LGLLEAATIEWRLREGQAQDALRGLKVAIMNKLANQNHRKTHAQGYGPYTRAIDLINQQAEVIKKYSEAYKRSRVALLKLGFDGQDKNFQELKPEDCYTKAMFREQR</sequence>
<feature type="non-terminal residue" evidence="1">
    <location>
        <position position="107"/>
    </location>
</feature>